<organism evidence="2 3">
    <name type="scientific">Corynebacterium xerosis</name>
    <dbReference type="NCBI Taxonomy" id="1725"/>
    <lineage>
        <taxon>Bacteria</taxon>
        <taxon>Bacillati</taxon>
        <taxon>Actinomycetota</taxon>
        <taxon>Actinomycetes</taxon>
        <taxon>Mycobacteriales</taxon>
        <taxon>Corynebacteriaceae</taxon>
        <taxon>Corynebacterium</taxon>
    </lineage>
</organism>
<proteinExistence type="predicted"/>
<evidence type="ECO:0000256" key="1">
    <source>
        <dbReference type="SAM" id="Phobius"/>
    </source>
</evidence>
<evidence type="ECO:0000313" key="2">
    <source>
        <dbReference type="EMBL" id="MEX3528129.1"/>
    </source>
</evidence>
<accession>A0ABV3UU79</accession>
<reference evidence="2 3" key="1">
    <citation type="journal article" date="2024" name="Fungal Genet. Biol.">
        <title>The porcine skin microbiome exhibits broad fungal antagonism.</title>
        <authorList>
            <person name="De La Cruz K.F."/>
            <person name="Townsend E.C."/>
            <person name="Alex Cheong J.Z."/>
            <person name="Salamzade R."/>
            <person name="Liu A."/>
            <person name="Sandstrom S."/>
            <person name="Davila E."/>
            <person name="Huang L."/>
            <person name="Xu K.H."/>
            <person name="Wu S.Y."/>
            <person name="Meudt J.J."/>
            <person name="Shanmuganayagam D."/>
            <person name="Gibson A.L.F."/>
            <person name="Kalan L.R."/>
        </authorList>
    </citation>
    <scope>NUCLEOTIDE SEQUENCE [LARGE SCALE GENOMIC DNA]</scope>
    <source>
        <strain evidence="2 3">LK2569</strain>
    </source>
</reference>
<protein>
    <submittedName>
        <fullName evidence="2">Uncharacterized protein</fullName>
    </submittedName>
</protein>
<dbReference type="Proteomes" id="UP001558353">
    <property type="component" value="Unassembled WGS sequence"/>
</dbReference>
<sequence>MGLKGMPVVEGIISGSVSGLIVALALGLISRAREENFTFTSVGDGRAVLDYRGSRTIVIGGSFAFERGVVLATADGFRGGTSGIIVKPRTQNVFLVGDLPPGEGFDFTYRVVPWWKARRLERSGEFYQWECDVMEFLSSESLPPKRWKLASRVLIPLS</sequence>
<feature type="transmembrane region" description="Helical" evidence="1">
    <location>
        <begin position="12"/>
        <end position="29"/>
    </location>
</feature>
<gene>
    <name evidence="2" type="ORF">VVR64_03480</name>
</gene>
<dbReference type="RefSeq" id="WP_368522106.1">
    <property type="nucleotide sequence ID" value="NZ_JAYWMA010000003.1"/>
</dbReference>
<keyword evidence="1" id="KW-0812">Transmembrane</keyword>
<name>A0ABV3UU79_9CORY</name>
<dbReference type="EMBL" id="JAYWMA010000003">
    <property type="protein sequence ID" value="MEX3528129.1"/>
    <property type="molecule type" value="Genomic_DNA"/>
</dbReference>
<comment type="caution">
    <text evidence="2">The sequence shown here is derived from an EMBL/GenBank/DDBJ whole genome shotgun (WGS) entry which is preliminary data.</text>
</comment>
<keyword evidence="1" id="KW-1133">Transmembrane helix</keyword>
<evidence type="ECO:0000313" key="3">
    <source>
        <dbReference type="Proteomes" id="UP001558353"/>
    </source>
</evidence>
<keyword evidence="3" id="KW-1185">Reference proteome</keyword>
<keyword evidence="1" id="KW-0472">Membrane</keyword>